<proteinExistence type="predicted"/>
<dbReference type="AlphaFoldDB" id="A0A852ZST8"/>
<evidence type="ECO:0000313" key="2">
    <source>
        <dbReference type="Proteomes" id="UP000579605"/>
    </source>
</evidence>
<protein>
    <submittedName>
        <fullName evidence="1">Uncharacterized protein</fullName>
    </submittedName>
</protein>
<keyword evidence="2" id="KW-1185">Reference proteome</keyword>
<gene>
    <name evidence="1" type="ORF">F4554_005107</name>
</gene>
<dbReference type="Proteomes" id="UP000579605">
    <property type="component" value="Unassembled WGS sequence"/>
</dbReference>
<name>A0A852ZST8_9ACTN</name>
<evidence type="ECO:0000313" key="1">
    <source>
        <dbReference type="EMBL" id="NYH92469.1"/>
    </source>
</evidence>
<dbReference type="EMBL" id="JACBZH010000001">
    <property type="protein sequence ID" value="NYH92469.1"/>
    <property type="molecule type" value="Genomic_DNA"/>
</dbReference>
<reference evidence="1 2" key="1">
    <citation type="submission" date="2020-07" db="EMBL/GenBank/DDBJ databases">
        <title>Sequencing the genomes of 1000 actinobacteria strains.</title>
        <authorList>
            <person name="Klenk H.-P."/>
        </authorList>
    </citation>
    <scope>NUCLEOTIDE SEQUENCE [LARGE SCALE GENOMIC DNA]</scope>
    <source>
        <strain evidence="1 2">DSM 18448</strain>
    </source>
</reference>
<organism evidence="1 2">
    <name type="scientific">Actinopolymorpha rutila</name>
    <dbReference type="NCBI Taxonomy" id="446787"/>
    <lineage>
        <taxon>Bacteria</taxon>
        <taxon>Bacillati</taxon>
        <taxon>Actinomycetota</taxon>
        <taxon>Actinomycetes</taxon>
        <taxon>Propionibacteriales</taxon>
        <taxon>Actinopolymorphaceae</taxon>
        <taxon>Actinopolymorpha</taxon>
    </lineage>
</organism>
<sequence length="58" mass="6596">MIVMTGAEFVWQRFVERSKFAGALLERRTGTRFAVRFPIPSQAHRRALSIAVSLHTPP</sequence>
<comment type="caution">
    <text evidence="1">The sequence shown here is derived from an EMBL/GenBank/DDBJ whole genome shotgun (WGS) entry which is preliminary data.</text>
</comment>
<accession>A0A852ZST8</accession>